<feature type="domain" description="DUF2090" evidence="2">
    <location>
        <begin position="10"/>
        <end position="272"/>
    </location>
</feature>
<proteinExistence type="predicted"/>
<dbReference type="InterPro" id="IPR050552">
    <property type="entry name" value="LacD_aldolase"/>
</dbReference>
<evidence type="ECO:0000313" key="3">
    <source>
        <dbReference type="EMBL" id="OGE39872.1"/>
    </source>
</evidence>
<evidence type="ECO:0000259" key="2">
    <source>
        <dbReference type="Pfam" id="PF09863"/>
    </source>
</evidence>
<comment type="caution">
    <text evidence="3">The sequence shown here is derived from an EMBL/GenBank/DDBJ whole genome shotgun (WGS) entry which is preliminary data.</text>
</comment>
<dbReference type="Pfam" id="PF09863">
    <property type="entry name" value="DUF2090"/>
    <property type="match status" value="1"/>
</dbReference>
<evidence type="ECO:0000256" key="1">
    <source>
        <dbReference type="ARBA" id="ARBA00023239"/>
    </source>
</evidence>
<evidence type="ECO:0000313" key="4">
    <source>
        <dbReference type="Proteomes" id="UP000177328"/>
    </source>
</evidence>
<dbReference type="PANTHER" id="PTHR39340">
    <property type="entry name" value="SULFOFRUCTOSEPHOSPHATE ALDOLASE"/>
    <property type="match status" value="1"/>
</dbReference>
<dbReference type="AlphaFoldDB" id="A0A1F5KFZ4"/>
<reference evidence="3 4" key="1">
    <citation type="journal article" date="2016" name="Nat. Commun.">
        <title>Thousands of microbial genomes shed light on interconnected biogeochemical processes in an aquifer system.</title>
        <authorList>
            <person name="Anantharaman K."/>
            <person name="Brown C.T."/>
            <person name="Hug L.A."/>
            <person name="Sharon I."/>
            <person name="Castelle C.J."/>
            <person name="Probst A.J."/>
            <person name="Thomas B.C."/>
            <person name="Singh A."/>
            <person name="Wilkins M.J."/>
            <person name="Karaoz U."/>
            <person name="Brodie E.L."/>
            <person name="Williams K.H."/>
            <person name="Hubbard S.S."/>
            <person name="Banfield J.F."/>
        </authorList>
    </citation>
    <scope>NUCLEOTIDE SEQUENCE [LARGE SCALE GENOMIC DNA]</scope>
</reference>
<organism evidence="3 4">
    <name type="scientific">Candidatus Daviesbacteria bacterium RIFCSPHIGHO2_02_FULL_43_12</name>
    <dbReference type="NCBI Taxonomy" id="1797776"/>
    <lineage>
        <taxon>Bacteria</taxon>
        <taxon>Candidatus Daviesiibacteriota</taxon>
    </lineage>
</organism>
<dbReference type="Gene3D" id="3.20.20.70">
    <property type="entry name" value="Aldolase class I"/>
    <property type="match status" value="1"/>
</dbReference>
<dbReference type="InterPro" id="IPR018659">
    <property type="entry name" value="DUF2090"/>
</dbReference>
<name>A0A1F5KFZ4_9BACT</name>
<dbReference type="GO" id="GO:1902777">
    <property type="term" value="P:6-sulfoquinovose(1-) catabolic process"/>
    <property type="evidence" value="ECO:0007669"/>
    <property type="project" value="TreeGrafter"/>
</dbReference>
<gene>
    <name evidence="3" type="ORF">A3D25_03610</name>
</gene>
<sequence>MDLAQFTKNGNFLMLAFDHRGSFKKLMNPQNPDQVSDQQAVALKREVIASVQDQFSALLIDQTIGLPAYVNRTKPFLLPVEESGYTEKLGERITEIEFSVDDLKSDGAQGAKILLYFNPHVLTAKIQLHTAKRVLQECQKKNFPLFLEIRAYKPDTGDKLGRDLTSLVLDSVKMFLDSGIKPHVWKLEYPGSKEACSKITQMVGDTPWIILTKGASFETFVEQLREAASVGCRGFLAGRAVWQEVGSLEGEARHKFLQETLPYRFRTICEVFN</sequence>
<dbReference type="EMBL" id="MFDD01000014">
    <property type="protein sequence ID" value="OGE39872.1"/>
    <property type="molecule type" value="Genomic_DNA"/>
</dbReference>
<dbReference type="PANTHER" id="PTHR39340:SF1">
    <property type="entry name" value="SULFOFRUCTOSEPHOSPHATE ALDOLASE"/>
    <property type="match status" value="1"/>
</dbReference>
<dbReference type="InterPro" id="IPR013785">
    <property type="entry name" value="Aldolase_TIM"/>
</dbReference>
<keyword evidence="1" id="KW-0456">Lyase</keyword>
<accession>A0A1F5KFZ4</accession>
<dbReference type="GO" id="GO:0061595">
    <property type="term" value="F:6-deoxy-6-sulfofructose-1-phosphate aldolase activity"/>
    <property type="evidence" value="ECO:0007669"/>
    <property type="project" value="TreeGrafter"/>
</dbReference>
<protein>
    <recommendedName>
        <fullName evidence="2">DUF2090 domain-containing protein</fullName>
    </recommendedName>
</protein>
<dbReference type="SUPFAM" id="SSF51569">
    <property type="entry name" value="Aldolase"/>
    <property type="match status" value="1"/>
</dbReference>
<dbReference type="Proteomes" id="UP000177328">
    <property type="component" value="Unassembled WGS sequence"/>
</dbReference>